<feature type="non-terminal residue" evidence="1">
    <location>
        <position position="260"/>
    </location>
</feature>
<proteinExistence type="predicted"/>
<comment type="caution">
    <text evidence="1">The sequence shown here is derived from an EMBL/GenBank/DDBJ whole genome shotgun (WGS) entry which is preliminary data.</text>
</comment>
<feature type="non-terminal residue" evidence="1">
    <location>
        <position position="1"/>
    </location>
</feature>
<evidence type="ECO:0000313" key="1">
    <source>
        <dbReference type="EMBL" id="GAG24339.1"/>
    </source>
</evidence>
<name>X0W0N2_9ZZZZ</name>
<dbReference type="EMBL" id="BARS01033294">
    <property type="protein sequence ID" value="GAG24339.1"/>
    <property type="molecule type" value="Genomic_DNA"/>
</dbReference>
<reference evidence="1" key="1">
    <citation type="journal article" date="2014" name="Front. Microbiol.">
        <title>High frequency of phylogenetically diverse reductive dehalogenase-homologous genes in deep subseafloor sedimentary metagenomes.</title>
        <authorList>
            <person name="Kawai M."/>
            <person name="Futagami T."/>
            <person name="Toyoda A."/>
            <person name="Takaki Y."/>
            <person name="Nishi S."/>
            <person name="Hori S."/>
            <person name="Arai W."/>
            <person name="Tsubouchi T."/>
            <person name="Morono Y."/>
            <person name="Uchiyama I."/>
            <person name="Ito T."/>
            <person name="Fujiyama A."/>
            <person name="Inagaki F."/>
            <person name="Takami H."/>
        </authorList>
    </citation>
    <scope>NUCLEOTIDE SEQUENCE</scope>
    <source>
        <strain evidence="1">Expedition CK06-06</strain>
    </source>
</reference>
<accession>X0W0N2</accession>
<sequence>NKLVPYKERILPQPTIEGTPEMVKRITPEHVTYRYITDIEVPAEKGEDILKRTYNTQFFPNGEGETTAKIYAGPSFYKDGDKWYGFKTTTITKEAFEAQTDEILGPSSLMGMFITEAFAGSGDPITVDTADTWMSIAGGGVGQQATWDLYHDAAAADTMDDEDTGLWCYVAFEQVVPNVYSCGIYRSWLPIDTSGLPSGACVTDATLSVYVWWKFGTKHYNVIQTNANDPENLVVGDWDEINWTLGSDTVELGGTGYKYY</sequence>
<protein>
    <submittedName>
        <fullName evidence="1">Uncharacterized protein</fullName>
    </submittedName>
</protein>
<dbReference type="AlphaFoldDB" id="X0W0N2"/>
<organism evidence="1">
    <name type="scientific">marine sediment metagenome</name>
    <dbReference type="NCBI Taxonomy" id="412755"/>
    <lineage>
        <taxon>unclassified sequences</taxon>
        <taxon>metagenomes</taxon>
        <taxon>ecological metagenomes</taxon>
    </lineage>
</organism>
<gene>
    <name evidence="1" type="ORF">S01H1_51589</name>
</gene>